<dbReference type="AlphaFoldDB" id="A0A6N2ZG85"/>
<feature type="transmembrane region" description="Helical" evidence="1">
    <location>
        <begin position="90"/>
        <end position="115"/>
    </location>
</feature>
<keyword evidence="1" id="KW-0812">Transmembrane</keyword>
<gene>
    <name evidence="2" type="ORF">CPLFYP93_00568</name>
</gene>
<keyword evidence="1" id="KW-0472">Membrane</keyword>
<feature type="transmembrane region" description="Helical" evidence="1">
    <location>
        <begin position="136"/>
        <end position="156"/>
    </location>
</feature>
<keyword evidence="1" id="KW-1133">Transmembrane helix</keyword>
<evidence type="ECO:0000313" key="2">
    <source>
        <dbReference type="EMBL" id="VYT77663.1"/>
    </source>
</evidence>
<protein>
    <submittedName>
        <fullName evidence="2">Uncharacterized protein</fullName>
    </submittedName>
</protein>
<reference evidence="2" key="1">
    <citation type="submission" date="2019-11" db="EMBL/GenBank/DDBJ databases">
        <authorList>
            <person name="Feng L."/>
        </authorList>
    </citation>
    <scope>NUCLEOTIDE SEQUENCE</scope>
    <source>
        <strain evidence="2">CParaputrificumLFYP93</strain>
    </source>
</reference>
<feature type="transmembrane region" description="Helical" evidence="1">
    <location>
        <begin position="162"/>
        <end position="186"/>
    </location>
</feature>
<proteinExistence type="predicted"/>
<name>A0A6N2ZG85_9CLOT</name>
<organism evidence="2">
    <name type="scientific">Clostridium paraputrificum</name>
    <dbReference type="NCBI Taxonomy" id="29363"/>
    <lineage>
        <taxon>Bacteria</taxon>
        <taxon>Bacillati</taxon>
        <taxon>Bacillota</taxon>
        <taxon>Clostridia</taxon>
        <taxon>Eubacteriales</taxon>
        <taxon>Clostridiaceae</taxon>
        <taxon>Clostridium</taxon>
    </lineage>
</organism>
<sequence length="195" mass="22493">MTRDGFKKIFIGLIFVFLDIFIFINWLPDFIGYILILEGCVMLSSKEKSFQKTIKPLMILTGISIIKLLIFIFPHLIMNLYDAVMMEDSIYFFIAKESLNIVSVVLWIYVVFYLLEGVYAMVAERGDNVILRHIKFTMVCYLTLFAIEHIMTPLLYNIDFAGVIRTIAIFVVGAQAVCNILILVIINRSKKLLED</sequence>
<accession>A0A6N2ZG85</accession>
<evidence type="ECO:0000256" key="1">
    <source>
        <dbReference type="SAM" id="Phobius"/>
    </source>
</evidence>
<feature type="transmembrane region" description="Helical" evidence="1">
    <location>
        <begin position="57"/>
        <end position="78"/>
    </location>
</feature>
<dbReference type="RefSeq" id="WP_156559060.1">
    <property type="nucleotide sequence ID" value="NZ_CACRTV010000020.1"/>
</dbReference>
<dbReference type="EMBL" id="CACRTV010000020">
    <property type="protein sequence ID" value="VYT77663.1"/>
    <property type="molecule type" value="Genomic_DNA"/>
</dbReference>